<comment type="function">
    <text evidence="1 8">Involved in DNA repair and RecF pathway recombination.</text>
</comment>
<feature type="domain" description="DNA replication/recombination mediator RecO N-terminal" evidence="9">
    <location>
        <begin position="3"/>
        <end position="72"/>
    </location>
</feature>
<protein>
    <recommendedName>
        <fullName evidence="3 8">DNA repair protein RecO</fullName>
    </recommendedName>
    <alternativeName>
        <fullName evidence="7 8">Recombination protein O</fullName>
    </alternativeName>
</protein>
<dbReference type="PANTHER" id="PTHR33991:SF1">
    <property type="entry name" value="DNA REPAIR PROTEIN RECO"/>
    <property type="match status" value="1"/>
</dbReference>
<evidence type="ECO:0000256" key="2">
    <source>
        <dbReference type="ARBA" id="ARBA00007452"/>
    </source>
</evidence>
<dbReference type="Proteomes" id="UP000613743">
    <property type="component" value="Unassembled WGS sequence"/>
</dbReference>
<reference evidence="10" key="1">
    <citation type="journal article" date="2014" name="Int. J. Syst. Evol. Microbiol.">
        <title>Complete genome sequence of Corynebacterium casei LMG S-19264T (=DSM 44701T), isolated from a smear-ripened cheese.</title>
        <authorList>
            <consortium name="US DOE Joint Genome Institute (JGI-PGF)"/>
            <person name="Walter F."/>
            <person name="Albersmeier A."/>
            <person name="Kalinowski J."/>
            <person name="Ruckert C."/>
        </authorList>
    </citation>
    <scope>NUCLEOTIDE SEQUENCE</scope>
    <source>
        <strain evidence="10">JCM 30804</strain>
    </source>
</reference>
<evidence type="ECO:0000256" key="3">
    <source>
        <dbReference type="ARBA" id="ARBA00021310"/>
    </source>
</evidence>
<dbReference type="SUPFAM" id="SSF50249">
    <property type="entry name" value="Nucleic acid-binding proteins"/>
    <property type="match status" value="1"/>
</dbReference>
<organism evidence="10 11">
    <name type="scientific">Shewanella gelidii</name>
    <dbReference type="NCBI Taxonomy" id="1642821"/>
    <lineage>
        <taxon>Bacteria</taxon>
        <taxon>Pseudomonadati</taxon>
        <taxon>Pseudomonadota</taxon>
        <taxon>Gammaproteobacteria</taxon>
        <taxon>Alteromonadales</taxon>
        <taxon>Shewanellaceae</taxon>
        <taxon>Shewanella</taxon>
    </lineage>
</organism>
<dbReference type="GO" id="GO:0006310">
    <property type="term" value="P:DNA recombination"/>
    <property type="evidence" value="ECO:0007669"/>
    <property type="project" value="UniProtKB-UniRule"/>
</dbReference>
<evidence type="ECO:0000313" key="11">
    <source>
        <dbReference type="Proteomes" id="UP000613743"/>
    </source>
</evidence>
<evidence type="ECO:0000256" key="4">
    <source>
        <dbReference type="ARBA" id="ARBA00022763"/>
    </source>
</evidence>
<gene>
    <name evidence="8 10" type="primary">recO</name>
    <name evidence="10" type="ORF">GCM10009332_03010</name>
</gene>
<evidence type="ECO:0000256" key="5">
    <source>
        <dbReference type="ARBA" id="ARBA00023172"/>
    </source>
</evidence>
<dbReference type="InterPro" id="IPR003717">
    <property type="entry name" value="RecO"/>
</dbReference>
<reference evidence="10" key="2">
    <citation type="submission" date="2020-09" db="EMBL/GenBank/DDBJ databases">
        <authorList>
            <person name="Sun Q."/>
            <person name="Ohkuma M."/>
        </authorList>
    </citation>
    <scope>NUCLEOTIDE SEQUENCE</scope>
    <source>
        <strain evidence="10">JCM 30804</strain>
    </source>
</reference>
<dbReference type="GO" id="GO:0043590">
    <property type="term" value="C:bacterial nucleoid"/>
    <property type="evidence" value="ECO:0007669"/>
    <property type="project" value="TreeGrafter"/>
</dbReference>
<dbReference type="InterPro" id="IPR022572">
    <property type="entry name" value="DNA_rep/recomb_RecO_N"/>
</dbReference>
<dbReference type="Pfam" id="PF11967">
    <property type="entry name" value="RecO_N"/>
    <property type="match status" value="1"/>
</dbReference>
<dbReference type="InterPro" id="IPR012340">
    <property type="entry name" value="NA-bd_OB-fold"/>
</dbReference>
<keyword evidence="6 8" id="KW-0234">DNA repair</keyword>
<dbReference type="PANTHER" id="PTHR33991">
    <property type="entry name" value="DNA REPAIR PROTEIN RECO"/>
    <property type="match status" value="1"/>
</dbReference>
<dbReference type="AlphaFoldDB" id="A0A917JHU2"/>
<comment type="similarity">
    <text evidence="2 8">Belongs to the RecO family.</text>
</comment>
<dbReference type="HAMAP" id="MF_00201">
    <property type="entry name" value="RecO"/>
    <property type="match status" value="1"/>
</dbReference>
<evidence type="ECO:0000256" key="1">
    <source>
        <dbReference type="ARBA" id="ARBA00003065"/>
    </source>
</evidence>
<keyword evidence="4 8" id="KW-0227">DNA damage</keyword>
<proteinExistence type="inferred from homology"/>
<evidence type="ECO:0000259" key="9">
    <source>
        <dbReference type="Pfam" id="PF11967"/>
    </source>
</evidence>
<dbReference type="NCBIfam" id="TIGR00613">
    <property type="entry name" value="reco"/>
    <property type="match status" value="1"/>
</dbReference>
<dbReference type="GO" id="GO:0006302">
    <property type="term" value="P:double-strand break repair"/>
    <property type="evidence" value="ECO:0007669"/>
    <property type="project" value="TreeGrafter"/>
</dbReference>
<keyword evidence="5 8" id="KW-0233">DNA recombination</keyword>
<dbReference type="RefSeq" id="WP_188917155.1">
    <property type="nucleotide sequence ID" value="NZ_BMPZ01000001.1"/>
</dbReference>
<evidence type="ECO:0000313" key="10">
    <source>
        <dbReference type="EMBL" id="GGI69360.1"/>
    </source>
</evidence>
<evidence type="ECO:0000256" key="6">
    <source>
        <dbReference type="ARBA" id="ARBA00023204"/>
    </source>
</evidence>
<dbReference type="EMBL" id="BMPZ01000001">
    <property type="protein sequence ID" value="GGI69360.1"/>
    <property type="molecule type" value="Genomic_DNA"/>
</dbReference>
<comment type="caution">
    <text evidence="10">The sequence shown here is derived from an EMBL/GenBank/DDBJ whole genome shotgun (WGS) entry which is preliminary data.</text>
</comment>
<evidence type="ECO:0000256" key="8">
    <source>
        <dbReference type="HAMAP-Rule" id="MF_00201"/>
    </source>
</evidence>
<dbReference type="Gene3D" id="1.20.1440.120">
    <property type="entry name" value="Recombination protein O, C-terminal domain"/>
    <property type="match status" value="1"/>
</dbReference>
<dbReference type="InterPro" id="IPR042242">
    <property type="entry name" value="RecO_C"/>
</dbReference>
<dbReference type="Pfam" id="PF02565">
    <property type="entry name" value="RecO_C"/>
    <property type="match status" value="1"/>
</dbReference>
<evidence type="ECO:0000256" key="7">
    <source>
        <dbReference type="ARBA" id="ARBA00033409"/>
    </source>
</evidence>
<accession>A0A917JHU2</accession>
<name>A0A917JHU2_9GAMM</name>
<dbReference type="Gene3D" id="2.40.50.140">
    <property type="entry name" value="Nucleic acid-binding proteins"/>
    <property type="match status" value="1"/>
</dbReference>
<keyword evidence="11" id="KW-1185">Reference proteome</keyword>
<sequence length="234" mass="26473">MKRGYILHHRPYRETSVLLNLLVDGVGRVDAVARLGSGKRSIKSIIQPFQPLLFEISGKSELKNAYQIEPASPAVPIQGNPLYAAMYLNELCVRCLSSYHGAENLFVSYHQTLMALASSFQQADLRYFEKALLLELGAMPALNIDVYGDDICAENLYCLQLEQGFQPVTMARENQKYTQEASQIFQGEMLLQLQRQQLNLKYERQAKYLMRSLFSPLLGGKPLASRQLFQQSSS</sequence>